<evidence type="ECO:0000313" key="3">
    <source>
        <dbReference type="Proteomes" id="UP001210231"/>
    </source>
</evidence>
<organism evidence="2 3">
    <name type="scientific">Polluticaenibacter yanchengensis</name>
    <dbReference type="NCBI Taxonomy" id="3014562"/>
    <lineage>
        <taxon>Bacteria</taxon>
        <taxon>Pseudomonadati</taxon>
        <taxon>Bacteroidota</taxon>
        <taxon>Chitinophagia</taxon>
        <taxon>Chitinophagales</taxon>
        <taxon>Chitinophagaceae</taxon>
        <taxon>Polluticaenibacter</taxon>
    </lineage>
</organism>
<gene>
    <name evidence="2" type="ORF">O3P16_02615</name>
</gene>
<comment type="caution">
    <text evidence="2">The sequence shown here is derived from an EMBL/GenBank/DDBJ whole genome shotgun (WGS) entry which is preliminary data.</text>
</comment>
<feature type="region of interest" description="Disordered" evidence="1">
    <location>
        <begin position="125"/>
        <end position="145"/>
    </location>
</feature>
<protein>
    <submittedName>
        <fullName evidence="2">PAAR domain-containing protein</fullName>
    </submittedName>
</protein>
<dbReference type="RefSeq" id="WP_407030014.1">
    <property type="nucleotide sequence ID" value="NZ_JAQGEF010000002.1"/>
</dbReference>
<sequence>MSQPAARLGDMHVCPMFDGPKPHVGGPVSGPCTATVFIGGLPAATVGDMCVCVGPPDSIAMGSSTVLIGGKPAARMGDMTAHGGSIVLGCFTVFIGTGAGSGSGGGSGGNGQFNKAGANQLKAQNNSDSLKNSAKNDSTYADRQTKKDYTAQYTLKDHADKPMANVPYEIKMNDGTIHKGNTNAQGQTIPVQGYAVGDGVISFQDKT</sequence>
<dbReference type="Gene3D" id="2.60.200.60">
    <property type="match status" value="2"/>
</dbReference>
<proteinExistence type="predicted"/>
<reference evidence="2 3" key="1">
    <citation type="submission" date="2022-12" db="EMBL/GenBank/DDBJ databases">
        <title>Chitinophagaceae gen. sp. nov., a new member of the family Chitinophagaceae, isolated from soil in a chemical factory.</title>
        <authorList>
            <person name="Ke Z."/>
        </authorList>
    </citation>
    <scope>NUCLEOTIDE SEQUENCE [LARGE SCALE GENOMIC DNA]</scope>
    <source>
        <strain evidence="2 3">LY-5</strain>
    </source>
</reference>
<accession>A0ABT4UFT4</accession>
<evidence type="ECO:0000256" key="1">
    <source>
        <dbReference type="SAM" id="MobiDB-lite"/>
    </source>
</evidence>
<feature type="compositionally biased region" description="Polar residues" evidence="1">
    <location>
        <begin position="125"/>
        <end position="142"/>
    </location>
</feature>
<name>A0ABT4UFT4_9BACT</name>
<keyword evidence="3" id="KW-1185">Reference proteome</keyword>
<dbReference type="EMBL" id="JAQGEF010000002">
    <property type="protein sequence ID" value="MDA3613686.1"/>
    <property type="molecule type" value="Genomic_DNA"/>
</dbReference>
<dbReference type="Pfam" id="PF05488">
    <property type="entry name" value="PAAR_motif"/>
    <property type="match status" value="1"/>
</dbReference>
<dbReference type="Proteomes" id="UP001210231">
    <property type="component" value="Unassembled WGS sequence"/>
</dbReference>
<dbReference type="CDD" id="cd14738">
    <property type="entry name" value="PAAR_2"/>
    <property type="match status" value="1"/>
</dbReference>
<dbReference type="InterPro" id="IPR008727">
    <property type="entry name" value="PAAR_motif"/>
</dbReference>
<evidence type="ECO:0000313" key="2">
    <source>
        <dbReference type="EMBL" id="MDA3613686.1"/>
    </source>
</evidence>